<feature type="compositionally biased region" description="Basic and acidic residues" evidence="1">
    <location>
        <begin position="1"/>
        <end position="13"/>
    </location>
</feature>
<dbReference type="GO" id="GO:0005886">
    <property type="term" value="C:plasma membrane"/>
    <property type="evidence" value="ECO:0007669"/>
    <property type="project" value="InterPro"/>
</dbReference>
<feature type="region of interest" description="Disordered" evidence="1">
    <location>
        <begin position="1"/>
        <end position="45"/>
    </location>
</feature>
<dbReference type="GO" id="GO:0019210">
    <property type="term" value="F:kinase inhibitor activity"/>
    <property type="evidence" value="ECO:0007669"/>
    <property type="project" value="InterPro"/>
</dbReference>
<dbReference type="AlphaFoldDB" id="A0A5K1FLK3"/>
<accession>A0A5K1FLK3</accession>
<feature type="compositionally biased region" description="Low complexity" evidence="1">
    <location>
        <begin position="15"/>
        <end position="33"/>
    </location>
</feature>
<proteinExistence type="predicted"/>
<protein>
    <recommendedName>
        <fullName evidence="3">BRI1 kinase inhibitor 1</fullName>
    </recommendedName>
</protein>
<evidence type="ECO:0008006" key="3">
    <source>
        <dbReference type="Google" id="ProtNLM"/>
    </source>
</evidence>
<gene>
    <name evidence="2" type="ORF">NYM_LOCUS25883</name>
</gene>
<dbReference type="PANTHER" id="PTHR33312">
    <property type="entry name" value="MEMBRANE-ASSOCIATED KINASE REGULATOR 4-RELATED"/>
    <property type="match status" value="1"/>
</dbReference>
<dbReference type="Gramene" id="NC8G0219590.1">
    <property type="protein sequence ID" value="NC8G0219590.1:cds"/>
    <property type="gene ID" value="NC8G0219590"/>
</dbReference>
<evidence type="ECO:0000313" key="2">
    <source>
        <dbReference type="EMBL" id="VVW65341.1"/>
    </source>
</evidence>
<dbReference type="EMBL" id="LR721786">
    <property type="protein sequence ID" value="VVW65341.1"/>
    <property type="molecule type" value="Genomic_DNA"/>
</dbReference>
<feature type="region of interest" description="Disordered" evidence="1">
    <location>
        <begin position="93"/>
        <end position="147"/>
    </location>
</feature>
<organism evidence="2">
    <name type="scientific">Nymphaea colorata</name>
    <name type="common">pocket water lily</name>
    <dbReference type="NCBI Taxonomy" id="210225"/>
    <lineage>
        <taxon>Eukaryota</taxon>
        <taxon>Viridiplantae</taxon>
        <taxon>Streptophyta</taxon>
        <taxon>Embryophyta</taxon>
        <taxon>Tracheophyta</taxon>
        <taxon>Spermatophyta</taxon>
        <taxon>Magnoliopsida</taxon>
        <taxon>Nymphaeales</taxon>
        <taxon>Nymphaeaceae</taxon>
        <taxon>Nymphaea</taxon>
    </lineage>
</organism>
<sequence>MEAQNLKKQEQEGKSTSAASSPSRTAANSSAQSPPSPSSSPTHDFEFTISLCPSLSLDKHRPPSYEIDLCPADDLFYQGHLLPLHYHHLFSTPRSSCTSKDESSHHHHDHRPQQPCHQESMDQNDKKSSAEGRSSSEDAENSRKTKQKSFSLFTLKKGSKLGLRSAKEVIERYVRMVKPFFARKSKEAEDQRFGYYGRNRQKWSGHASQSFSNQRCRSSAPCSTMTSPGNSGILCAIPSSSDSTMEDLQNAIQAAIAHCKNSIAIKEEKS</sequence>
<feature type="compositionally biased region" description="Basic and acidic residues" evidence="1">
    <location>
        <begin position="119"/>
        <end position="143"/>
    </location>
</feature>
<evidence type="ECO:0000256" key="1">
    <source>
        <dbReference type="SAM" id="MobiDB-lite"/>
    </source>
</evidence>
<dbReference type="InterPro" id="IPR039620">
    <property type="entry name" value="BKI1/MAKR1/3/4"/>
</dbReference>
<reference evidence="2" key="1">
    <citation type="submission" date="2019-09" db="EMBL/GenBank/DDBJ databases">
        <authorList>
            <person name="Zhang L."/>
        </authorList>
    </citation>
    <scope>NUCLEOTIDE SEQUENCE</scope>
</reference>
<dbReference type="PANTHER" id="PTHR33312:SF19">
    <property type="entry name" value="BRI1 KINASE INHIBITOR 1"/>
    <property type="match status" value="1"/>
</dbReference>
<name>A0A5K1FLK3_9MAGN</name>